<evidence type="ECO:0000313" key="3">
    <source>
        <dbReference type="EMBL" id="MBE1531305.1"/>
    </source>
</evidence>
<dbReference type="Proteomes" id="UP000627838">
    <property type="component" value="Unassembled WGS sequence"/>
</dbReference>
<feature type="domain" description="STAS" evidence="2">
    <location>
        <begin position="36"/>
        <end position="130"/>
    </location>
</feature>
<comment type="caution">
    <text evidence="3">The sequence shown here is derived from an EMBL/GenBank/DDBJ whole genome shotgun (WGS) entry which is preliminary data.</text>
</comment>
<evidence type="ECO:0000256" key="1">
    <source>
        <dbReference type="SAM" id="MobiDB-lite"/>
    </source>
</evidence>
<protein>
    <submittedName>
        <fullName evidence="3">Anti-anti-sigma factor</fullName>
    </submittedName>
</protein>
<dbReference type="EMBL" id="JADBDZ010000001">
    <property type="protein sequence ID" value="MBE1531305.1"/>
    <property type="molecule type" value="Genomic_DNA"/>
</dbReference>
<organism evidence="3 4">
    <name type="scientific">Actinomadura algeriensis</name>
    <dbReference type="NCBI Taxonomy" id="1679523"/>
    <lineage>
        <taxon>Bacteria</taxon>
        <taxon>Bacillati</taxon>
        <taxon>Actinomycetota</taxon>
        <taxon>Actinomycetes</taxon>
        <taxon>Streptosporangiales</taxon>
        <taxon>Thermomonosporaceae</taxon>
        <taxon>Actinomadura</taxon>
    </lineage>
</organism>
<evidence type="ECO:0000259" key="2">
    <source>
        <dbReference type="PROSITE" id="PS50801"/>
    </source>
</evidence>
<evidence type="ECO:0000313" key="4">
    <source>
        <dbReference type="Proteomes" id="UP000627838"/>
    </source>
</evidence>
<keyword evidence="4" id="KW-1185">Reference proteome</keyword>
<dbReference type="PROSITE" id="PS50801">
    <property type="entry name" value="STAS"/>
    <property type="match status" value="1"/>
</dbReference>
<feature type="region of interest" description="Disordered" evidence="1">
    <location>
        <begin position="1"/>
        <end position="28"/>
    </location>
</feature>
<dbReference type="InterPro" id="IPR002645">
    <property type="entry name" value="STAS_dom"/>
</dbReference>
<sequence length="157" mass="16040">MLVKPSAPQPFSPAAKPPAAGTPADAPIGERAGRDLAIHASRQGSLEVLRMDGVLHAETAVTAEAQILSTIVLNPKPLHLVLDLTGLTGLDAAGINLLAKARFAVRAARGTLHLVAPADSPAHLALRTGVPGDAHAPVETVADIRLPDDPPARAVPS</sequence>
<gene>
    <name evidence="3" type="ORF">H4W34_001138</name>
</gene>
<proteinExistence type="predicted"/>
<dbReference type="InterPro" id="IPR036513">
    <property type="entry name" value="STAS_dom_sf"/>
</dbReference>
<dbReference type="Gene3D" id="3.30.750.24">
    <property type="entry name" value="STAS domain"/>
    <property type="match status" value="1"/>
</dbReference>
<dbReference type="RefSeq" id="WP_192758200.1">
    <property type="nucleotide sequence ID" value="NZ_JADBDZ010000001.1"/>
</dbReference>
<dbReference type="SUPFAM" id="SSF52091">
    <property type="entry name" value="SpoIIaa-like"/>
    <property type="match status" value="1"/>
</dbReference>
<reference evidence="3 4" key="1">
    <citation type="submission" date="2020-10" db="EMBL/GenBank/DDBJ databases">
        <title>Sequencing the genomes of 1000 actinobacteria strains.</title>
        <authorList>
            <person name="Klenk H.-P."/>
        </authorList>
    </citation>
    <scope>NUCLEOTIDE SEQUENCE [LARGE SCALE GENOMIC DNA]</scope>
    <source>
        <strain evidence="3 4">DSM 46744</strain>
    </source>
</reference>
<accession>A0ABR9JL73</accession>
<dbReference type="CDD" id="cd07043">
    <property type="entry name" value="STAS_anti-anti-sigma_factors"/>
    <property type="match status" value="1"/>
</dbReference>
<feature type="compositionally biased region" description="Low complexity" evidence="1">
    <location>
        <begin position="13"/>
        <end position="27"/>
    </location>
</feature>
<dbReference type="Pfam" id="PF01740">
    <property type="entry name" value="STAS"/>
    <property type="match status" value="1"/>
</dbReference>
<name>A0ABR9JL73_9ACTN</name>